<accession>A0ABQ2FIX3</accession>
<dbReference type="InterPro" id="IPR052155">
    <property type="entry name" value="Biofilm_reg_signaling"/>
</dbReference>
<evidence type="ECO:0000259" key="2">
    <source>
        <dbReference type="PROSITE" id="PS50113"/>
    </source>
</evidence>
<dbReference type="InterPro" id="IPR001610">
    <property type="entry name" value="PAC"/>
</dbReference>
<feature type="domain" description="PAC" evidence="2">
    <location>
        <begin position="448"/>
        <end position="500"/>
    </location>
</feature>
<dbReference type="InterPro" id="IPR013655">
    <property type="entry name" value="PAS_fold_3"/>
</dbReference>
<proteinExistence type="predicted"/>
<feature type="domain" description="PAC" evidence="2">
    <location>
        <begin position="318"/>
        <end position="369"/>
    </location>
</feature>
<dbReference type="SMART" id="SM00091">
    <property type="entry name" value="PAS"/>
    <property type="match status" value="4"/>
</dbReference>
<feature type="domain" description="PAS" evidence="1">
    <location>
        <begin position="5"/>
        <end position="75"/>
    </location>
</feature>
<dbReference type="CDD" id="cd01948">
    <property type="entry name" value="EAL"/>
    <property type="match status" value="1"/>
</dbReference>
<dbReference type="Pfam" id="PF08447">
    <property type="entry name" value="PAS_3"/>
    <property type="match status" value="1"/>
</dbReference>
<organism evidence="5 6">
    <name type="scientific">Deinococcus radiotolerans</name>
    <dbReference type="NCBI Taxonomy" id="1309407"/>
    <lineage>
        <taxon>Bacteria</taxon>
        <taxon>Thermotogati</taxon>
        <taxon>Deinococcota</taxon>
        <taxon>Deinococci</taxon>
        <taxon>Deinococcales</taxon>
        <taxon>Deinococcaceae</taxon>
        <taxon>Deinococcus</taxon>
    </lineage>
</organism>
<name>A0ABQ2FIX3_9DEIO</name>
<dbReference type="InterPro" id="IPR013656">
    <property type="entry name" value="PAS_4"/>
</dbReference>
<dbReference type="SUPFAM" id="SSF141868">
    <property type="entry name" value="EAL domain-like"/>
    <property type="match status" value="1"/>
</dbReference>
<feature type="domain" description="GGDEF" evidence="4">
    <location>
        <begin position="532"/>
        <end position="665"/>
    </location>
</feature>
<dbReference type="Pfam" id="PF00989">
    <property type="entry name" value="PAS"/>
    <property type="match status" value="1"/>
</dbReference>
<dbReference type="Gene3D" id="3.30.450.20">
    <property type="entry name" value="PAS domain"/>
    <property type="match status" value="4"/>
</dbReference>
<feature type="domain" description="PAC" evidence="2">
    <location>
        <begin position="79"/>
        <end position="131"/>
    </location>
</feature>
<sequence length="942" mass="104218">MPDRRARLFEAVFRRSPIGMALLRPDGTFLAVNDALCAALGYSPEELLSRASGDVTHPDDLPGDEAQVQRTLSGQQDGFERRKRYLHRDGRVVEALVNVSLLVDDLGVPAGLLSQVQDVTELQNVTDRLRVAVEASQDGIWDWFPQTGQLDCTDRCLQLGGAGLLRGNLRDWWQAVRPAERSRLLRAYRRHLNGKAEQLNAEYRQRGADGVERWLAVRGRITGRSVDGAVTRVSGILSDVTARVQVQQDLEVVLHNLPAMIGYWDARGRNRFGNRMYVDWFGKTPEQMLGRHISEVIGPDTYRANQPMIEAVLGGQEQLFDRTILDPAGRERHAQLHYVPDVQGGEVRGFFALGTDVTARRTAEQALREQRELARVTLASIGDSVITTDPHGRVTFLNPVAQRMTGWTNEDAAGQPIETVMPLAQEGSLTPIPNPLRAALAQRTIMGMAGDTVLRDRSGTLFSVQDSAAPIISDDGELLGAVIVFHDVSETRAMALRMSHLAQHDTLTDLPNRVLLRDRIAQATRLARRRGVNFAVLFLDLDHFKDVNDSLGHHVGDELLREVARRLLGSLRASDTVSRQGGDEFIILLPDVHDPAHVQTVIRKLMSAVTAPYVVEGQTLHVTVSVGAALYPADGDGPDDLLKHADAAMYRAKADGRNRHHFYSRALHDENQRQQQLRHDLRAALDAGQFHLVYQPKVNPQSGEVLGAEALLRWNGPHGPVPPATFIPVAEDTGLILPLGRWVLREACQQAQRWVTAGHALPVSVNISAAQFTDPTFLDTVQEELRRSGLGAHLLELEVTETILMRHVEHVQRNLEALRALGVQVSIDDFGTGYSSLSYLHAFPVNTLKIDRSFLAPDRHGPQAEALITAIVGLGRALNLQVIAEGVEEPAQVRQLLRLGCAAMQGYLFARPLTPGDFLTWLRHWPAQHATFNLTGADPERP</sequence>
<dbReference type="Pfam" id="PF13426">
    <property type="entry name" value="PAS_9"/>
    <property type="match status" value="1"/>
</dbReference>
<dbReference type="PROSITE" id="PS50883">
    <property type="entry name" value="EAL"/>
    <property type="match status" value="1"/>
</dbReference>
<dbReference type="Pfam" id="PF00990">
    <property type="entry name" value="GGDEF"/>
    <property type="match status" value="1"/>
</dbReference>
<feature type="domain" description="PAS" evidence="1">
    <location>
        <begin position="246"/>
        <end position="316"/>
    </location>
</feature>
<dbReference type="NCBIfam" id="TIGR00254">
    <property type="entry name" value="GGDEF"/>
    <property type="match status" value="1"/>
</dbReference>
<dbReference type="InterPro" id="IPR043128">
    <property type="entry name" value="Rev_trsase/Diguanyl_cyclase"/>
</dbReference>
<dbReference type="SMART" id="SM00267">
    <property type="entry name" value="GGDEF"/>
    <property type="match status" value="1"/>
</dbReference>
<dbReference type="InterPro" id="IPR001633">
    <property type="entry name" value="EAL_dom"/>
</dbReference>
<dbReference type="PANTHER" id="PTHR44757">
    <property type="entry name" value="DIGUANYLATE CYCLASE DGCP"/>
    <property type="match status" value="1"/>
</dbReference>
<dbReference type="PANTHER" id="PTHR44757:SF4">
    <property type="entry name" value="DIGUANYLATE CYCLASE DGCE-RELATED"/>
    <property type="match status" value="1"/>
</dbReference>
<evidence type="ECO:0000313" key="5">
    <source>
        <dbReference type="EMBL" id="GGK93838.1"/>
    </source>
</evidence>
<evidence type="ECO:0000259" key="4">
    <source>
        <dbReference type="PROSITE" id="PS50887"/>
    </source>
</evidence>
<dbReference type="Pfam" id="PF00563">
    <property type="entry name" value="EAL"/>
    <property type="match status" value="1"/>
</dbReference>
<dbReference type="InterPro" id="IPR000014">
    <property type="entry name" value="PAS"/>
</dbReference>
<dbReference type="SMART" id="SM00052">
    <property type="entry name" value="EAL"/>
    <property type="match status" value="1"/>
</dbReference>
<evidence type="ECO:0000259" key="3">
    <source>
        <dbReference type="PROSITE" id="PS50883"/>
    </source>
</evidence>
<feature type="domain" description="EAL" evidence="3">
    <location>
        <begin position="674"/>
        <end position="926"/>
    </location>
</feature>
<dbReference type="CDD" id="cd01949">
    <property type="entry name" value="GGDEF"/>
    <property type="match status" value="1"/>
</dbReference>
<keyword evidence="6" id="KW-1185">Reference proteome</keyword>
<dbReference type="Gene3D" id="3.20.20.450">
    <property type="entry name" value="EAL domain"/>
    <property type="match status" value="1"/>
</dbReference>
<dbReference type="InterPro" id="IPR035965">
    <property type="entry name" value="PAS-like_dom_sf"/>
</dbReference>
<feature type="domain" description="PAS" evidence="1">
    <location>
        <begin position="370"/>
        <end position="443"/>
    </location>
</feature>
<dbReference type="SUPFAM" id="SSF55785">
    <property type="entry name" value="PYP-like sensor domain (PAS domain)"/>
    <property type="match status" value="4"/>
</dbReference>
<gene>
    <name evidence="5" type="ORF">GCM10010844_10470</name>
</gene>
<feature type="domain" description="PAC" evidence="2">
    <location>
        <begin position="199"/>
        <end position="252"/>
    </location>
</feature>
<dbReference type="CDD" id="cd00130">
    <property type="entry name" value="PAS"/>
    <property type="match status" value="4"/>
</dbReference>
<dbReference type="InterPro" id="IPR013767">
    <property type="entry name" value="PAS_fold"/>
</dbReference>
<protein>
    <recommendedName>
        <fullName evidence="7">Diguanylate cyclase</fullName>
    </recommendedName>
</protein>
<dbReference type="InterPro" id="IPR035919">
    <property type="entry name" value="EAL_sf"/>
</dbReference>
<dbReference type="SMART" id="SM00086">
    <property type="entry name" value="PAC"/>
    <property type="match status" value="4"/>
</dbReference>
<evidence type="ECO:0000259" key="1">
    <source>
        <dbReference type="PROSITE" id="PS50112"/>
    </source>
</evidence>
<dbReference type="EMBL" id="BMPE01000001">
    <property type="protein sequence ID" value="GGK93838.1"/>
    <property type="molecule type" value="Genomic_DNA"/>
</dbReference>
<comment type="caution">
    <text evidence="5">The sequence shown here is derived from an EMBL/GenBank/DDBJ whole genome shotgun (WGS) entry which is preliminary data.</text>
</comment>
<dbReference type="InterPro" id="IPR029787">
    <property type="entry name" value="Nucleotide_cyclase"/>
</dbReference>
<dbReference type="InterPro" id="IPR000160">
    <property type="entry name" value="GGDEF_dom"/>
</dbReference>
<evidence type="ECO:0000313" key="6">
    <source>
        <dbReference type="Proteomes" id="UP000604341"/>
    </source>
</evidence>
<dbReference type="PROSITE" id="PS50112">
    <property type="entry name" value="PAS"/>
    <property type="match status" value="3"/>
</dbReference>
<dbReference type="PROSITE" id="PS50887">
    <property type="entry name" value="GGDEF"/>
    <property type="match status" value="1"/>
</dbReference>
<reference evidence="6" key="1">
    <citation type="journal article" date="2019" name="Int. J. Syst. Evol. Microbiol.">
        <title>The Global Catalogue of Microorganisms (GCM) 10K type strain sequencing project: providing services to taxonomists for standard genome sequencing and annotation.</title>
        <authorList>
            <consortium name="The Broad Institute Genomics Platform"/>
            <consortium name="The Broad Institute Genome Sequencing Center for Infectious Disease"/>
            <person name="Wu L."/>
            <person name="Ma J."/>
        </authorList>
    </citation>
    <scope>NUCLEOTIDE SEQUENCE [LARGE SCALE GENOMIC DNA]</scope>
    <source>
        <strain evidence="6">JCM 19173</strain>
    </source>
</reference>
<evidence type="ECO:0008006" key="7">
    <source>
        <dbReference type="Google" id="ProtNLM"/>
    </source>
</evidence>
<dbReference type="RefSeq" id="WP_189067845.1">
    <property type="nucleotide sequence ID" value="NZ_BMPE01000001.1"/>
</dbReference>
<dbReference type="Gene3D" id="3.30.70.270">
    <property type="match status" value="1"/>
</dbReference>
<dbReference type="Pfam" id="PF08448">
    <property type="entry name" value="PAS_4"/>
    <property type="match status" value="1"/>
</dbReference>
<dbReference type="InterPro" id="IPR000700">
    <property type="entry name" value="PAS-assoc_C"/>
</dbReference>
<dbReference type="PROSITE" id="PS50113">
    <property type="entry name" value="PAC"/>
    <property type="match status" value="4"/>
</dbReference>
<dbReference type="Proteomes" id="UP000604341">
    <property type="component" value="Unassembled WGS sequence"/>
</dbReference>
<dbReference type="NCBIfam" id="TIGR00229">
    <property type="entry name" value="sensory_box"/>
    <property type="match status" value="3"/>
</dbReference>
<dbReference type="SUPFAM" id="SSF55073">
    <property type="entry name" value="Nucleotide cyclase"/>
    <property type="match status" value="1"/>
</dbReference>